<name>A0ACB6QYR4_9PLEO</name>
<protein>
    <submittedName>
        <fullName evidence="1">Uncharacterized protein</fullName>
    </submittedName>
</protein>
<feature type="non-terminal residue" evidence="1">
    <location>
        <position position="89"/>
    </location>
</feature>
<keyword evidence="2" id="KW-1185">Reference proteome</keyword>
<evidence type="ECO:0000313" key="2">
    <source>
        <dbReference type="Proteomes" id="UP000799755"/>
    </source>
</evidence>
<sequence>SFWYKPSERLFRLGTFKNAHSLASTVSGFLARTIDHLNYHEGPRAKQWMFIIKGALPITLIVFIYFLLLACPEPSTALSDRDRYIAINR</sequence>
<evidence type="ECO:0000313" key="1">
    <source>
        <dbReference type="EMBL" id="KAF2471713.1"/>
    </source>
</evidence>
<proteinExistence type="predicted"/>
<accession>A0ACB6QYR4</accession>
<comment type="caution">
    <text evidence="1">The sequence shown here is derived from an EMBL/GenBank/DDBJ whole genome shotgun (WGS) entry which is preliminary data.</text>
</comment>
<organism evidence="1 2">
    <name type="scientific">Lindgomyces ingoldianus</name>
    <dbReference type="NCBI Taxonomy" id="673940"/>
    <lineage>
        <taxon>Eukaryota</taxon>
        <taxon>Fungi</taxon>
        <taxon>Dikarya</taxon>
        <taxon>Ascomycota</taxon>
        <taxon>Pezizomycotina</taxon>
        <taxon>Dothideomycetes</taxon>
        <taxon>Pleosporomycetidae</taxon>
        <taxon>Pleosporales</taxon>
        <taxon>Lindgomycetaceae</taxon>
        <taxon>Lindgomyces</taxon>
    </lineage>
</organism>
<dbReference type="Proteomes" id="UP000799755">
    <property type="component" value="Unassembled WGS sequence"/>
</dbReference>
<reference evidence="1" key="1">
    <citation type="journal article" date="2020" name="Stud. Mycol.">
        <title>101 Dothideomycetes genomes: a test case for predicting lifestyles and emergence of pathogens.</title>
        <authorList>
            <person name="Haridas S."/>
            <person name="Albert R."/>
            <person name="Binder M."/>
            <person name="Bloem J."/>
            <person name="Labutti K."/>
            <person name="Salamov A."/>
            <person name="Andreopoulos B."/>
            <person name="Baker S."/>
            <person name="Barry K."/>
            <person name="Bills G."/>
            <person name="Bluhm B."/>
            <person name="Cannon C."/>
            <person name="Castanera R."/>
            <person name="Culley D."/>
            <person name="Daum C."/>
            <person name="Ezra D."/>
            <person name="Gonzalez J."/>
            <person name="Henrissat B."/>
            <person name="Kuo A."/>
            <person name="Liang C."/>
            <person name="Lipzen A."/>
            <person name="Lutzoni F."/>
            <person name="Magnuson J."/>
            <person name="Mondo S."/>
            <person name="Nolan M."/>
            <person name="Ohm R."/>
            <person name="Pangilinan J."/>
            <person name="Park H.-J."/>
            <person name="Ramirez L."/>
            <person name="Alfaro M."/>
            <person name="Sun H."/>
            <person name="Tritt A."/>
            <person name="Yoshinaga Y."/>
            <person name="Zwiers L.-H."/>
            <person name="Turgeon B."/>
            <person name="Goodwin S."/>
            <person name="Spatafora J."/>
            <person name="Crous P."/>
            <person name="Grigoriev I."/>
        </authorList>
    </citation>
    <scope>NUCLEOTIDE SEQUENCE</scope>
    <source>
        <strain evidence="1">ATCC 200398</strain>
    </source>
</reference>
<feature type="non-terminal residue" evidence="1">
    <location>
        <position position="1"/>
    </location>
</feature>
<gene>
    <name evidence="1" type="ORF">BDR25DRAFT_191953</name>
</gene>
<dbReference type="EMBL" id="MU003504">
    <property type="protein sequence ID" value="KAF2471713.1"/>
    <property type="molecule type" value="Genomic_DNA"/>
</dbReference>